<evidence type="ECO:0000313" key="2">
    <source>
        <dbReference type="Proteomes" id="UP001157502"/>
    </source>
</evidence>
<organism evidence="1 2">
    <name type="scientific">Dallia pectoralis</name>
    <name type="common">Alaska blackfish</name>
    <dbReference type="NCBI Taxonomy" id="75939"/>
    <lineage>
        <taxon>Eukaryota</taxon>
        <taxon>Metazoa</taxon>
        <taxon>Chordata</taxon>
        <taxon>Craniata</taxon>
        <taxon>Vertebrata</taxon>
        <taxon>Euteleostomi</taxon>
        <taxon>Actinopterygii</taxon>
        <taxon>Neopterygii</taxon>
        <taxon>Teleostei</taxon>
        <taxon>Protacanthopterygii</taxon>
        <taxon>Esociformes</taxon>
        <taxon>Umbridae</taxon>
        <taxon>Dallia</taxon>
    </lineage>
</organism>
<accession>A0ACC2G203</accession>
<gene>
    <name evidence="1" type="ORF">DPEC_G00230280</name>
</gene>
<sequence length="435" mass="50627">MVTFPGRQNATQTFMLVKEYKTWYQAQSFCRTNYTDLAIVRNQAENQAIRNLTQYFSTYLSYVGNQTVNQTYSNYNQVWIGLYRDASWSDGSNSSNLNYYYNYYYYGNYYGPDVGLNESCVALPTNGYYYLSPLKNCNVTLPFICYSEQCSFSLNTSHQYHLVNMNKNWTEAQSFCRETYTDLATITDPEEYNSVTCQINSTLGSSGRAWIGLKYNWRWSLENNETEGISSGWPGGYPWVQNVYMTGRQNATQAFVLVKEYKTWNQAQSYCRDYYTDLAIVRNQAENQAIRNLTQYFYTYLSYVGNQTVNQTYTSYNQVWIGLYRDIVTWSDGSNSSNFISVQGINQSCFTAKYDLNYQYYTETCSDRLPFVCYTATNSGPRHVVVLKMKLSSLIQLTDYNITNVFLPTLHDEIIRRGLPEIFTLRLRTTQEVSP</sequence>
<protein>
    <submittedName>
        <fullName evidence="1">Uncharacterized protein</fullName>
    </submittedName>
</protein>
<name>A0ACC2G203_DALPE</name>
<proteinExistence type="predicted"/>
<evidence type="ECO:0000313" key="1">
    <source>
        <dbReference type="EMBL" id="KAJ7997561.1"/>
    </source>
</evidence>
<reference evidence="1" key="1">
    <citation type="submission" date="2021-05" db="EMBL/GenBank/DDBJ databases">
        <authorList>
            <person name="Pan Q."/>
            <person name="Jouanno E."/>
            <person name="Zahm M."/>
            <person name="Klopp C."/>
            <person name="Cabau C."/>
            <person name="Louis A."/>
            <person name="Berthelot C."/>
            <person name="Parey E."/>
            <person name="Roest Crollius H."/>
            <person name="Montfort J."/>
            <person name="Robinson-Rechavi M."/>
            <person name="Bouchez O."/>
            <person name="Lampietro C."/>
            <person name="Lopez Roques C."/>
            <person name="Donnadieu C."/>
            <person name="Postlethwait J."/>
            <person name="Bobe J."/>
            <person name="Dillon D."/>
            <person name="Chandos A."/>
            <person name="von Hippel F."/>
            <person name="Guiguen Y."/>
        </authorList>
    </citation>
    <scope>NUCLEOTIDE SEQUENCE</scope>
    <source>
        <strain evidence="1">YG-Jan2019</strain>
    </source>
</reference>
<dbReference type="EMBL" id="CM055746">
    <property type="protein sequence ID" value="KAJ7997561.1"/>
    <property type="molecule type" value="Genomic_DNA"/>
</dbReference>
<comment type="caution">
    <text evidence="1">The sequence shown here is derived from an EMBL/GenBank/DDBJ whole genome shotgun (WGS) entry which is preliminary data.</text>
</comment>
<keyword evidence="2" id="KW-1185">Reference proteome</keyword>
<dbReference type="Proteomes" id="UP001157502">
    <property type="component" value="Chromosome 19"/>
</dbReference>